<keyword evidence="2" id="KW-1185">Reference proteome</keyword>
<reference evidence="1 2" key="1">
    <citation type="submission" date="2020-02" db="EMBL/GenBank/DDBJ databases">
        <title>Whole-genome analyses of novel actinobacteria.</title>
        <authorList>
            <person name="Sahin N."/>
            <person name="Tatar D."/>
        </authorList>
    </citation>
    <scope>NUCLEOTIDE SEQUENCE [LARGE SCALE GENOMIC DNA]</scope>
    <source>
        <strain evidence="1 2">SB3404</strain>
    </source>
</reference>
<evidence type="ECO:0008006" key="3">
    <source>
        <dbReference type="Google" id="ProtNLM"/>
    </source>
</evidence>
<proteinExistence type="predicted"/>
<sequence>MTTAALSDAYATLTAEQARLYRLLGLYPGPTVDIGTVVCLAGADPDTAQDLLYALEDAGLLQEGDDGRYRFCGAARPHARERAGEVEHEAERAAVLERCVDYYTTGTAFADLAVLGELRLRTGGEAARRAGAFDPFAGPDRRRAALGWLLAERQDALAVLRAAVEHDGMAHRAWQLAESLTAVYLHRRHPEDWKECCALGAEAAAVDGARAAEARLRALLSRPLLDLGEEQAAREQLDRALALAEETGEPRLRALALGLDGRYWQPRDPDRARTAYGTAVALSEQADDVRGAAFARCFLGAALGAAGEHEEAAPVLRAAREGLRELADRDPLAGRMLTELGGAWQALGERAEARECYERAVRELRAHQAAHYEAEALEALAAWERDAGDPASAPDLLARALELYEAGDSPRAGELRAELARTGPATGSGA</sequence>
<dbReference type="Proteomes" id="UP000477722">
    <property type="component" value="Unassembled WGS sequence"/>
</dbReference>
<evidence type="ECO:0000313" key="2">
    <source>
        <dbReference type="Proteomes" id="UP000477722"/>
    </source>
</evidence>
<gene>
    <name evidence="1" type="ORF">G5C65_28920</name>
</gene>
<dbReference type="Gene3D" id="1.25.40.10">
    <property type="entry name" value="Tetratricopeptide repeat domain"/>
    <property type="match status" value="2"/>
</dbReference>
<comment type="caution">
    <text evidence="1">The sequence shown here is derived from an EMBL/GenBank/DDBJ whole genome shotgun (WGS) entry which is preliminary data.</text>
</comment>
<name>A0A6G4X4X0_9ACTN</name>
<dbReference type="SUPFAM" id="SSF48452">
    <property type="entry name" value="TPR-like"/>
    <property type="match status" value="2"/>
</dbReference>
<dbReference type="EMBL" id="JAAKZZ010000434">
    <property type="protein sequence ID" value="NGO72303.1"/>
    <property type="molecule type" value="Genomic_DNA"/>
</dbReference>
<dbReference type="RefSeq" id="WP_165301993.1">
    <property type="nucleotide sequence ID" value="NZ_JAAKZZ010000434.1"/>
</dbReference>
<accession>A0A6G4X4X0</accession>
<dbReference type="InterPro" id="IPR011990">
    <property type="entry name" value="TPR-like_helical_dom_sf"/>
</dbReference>
<organism evidence="1 2">
    <name type="scientific">Streptomyces boncukensis</name>
    <dbReference type="NCBI Taxonomy" id="2711219"/>
    <lineage>
        <taxon>Bacteria</taxon>
        <taxon>Bacillati</taxon>
        <taxon>Actinomycetota</taxon>
        <taxon>Actinomycetes</taxon>
        <taxon>Kitasatosporales</taxon>
        <taxon>Streptomycetaceae</taxon>
        <taxon>Streptomyces</taxon>
    </lineage>
</organism>
<evidence type="ECO:0000313" key="1">
    <source>
        <dbReference type="EMBL" id="NGO72303.1"/>
    </source>
</evidence>
<protein>
    <recommendedName>
        <fullName evidence="3">Tetratricopeptide repeat protein</fullName>
    </recommendedName>
</protein>
<dbReference type="AlphaFoldDB" id="A0A6G4X4X0"/>